<sequence length="213" mass="23169">MTLTLGYKASAEQFGPRELVEIAVAAEGHGFESVAVSDHFQPWRYTGGHAPFSIAWAAAVGERTERIRIGTSVMTPTFRYNPAVIAQAFATLGMLNPDRVFLGVGTGEALNEIATGFRGAGEQEWPEFRERFARLRESIRLMRALWTGSGRASRATTTPRTTPPSTTSPTVASRCTSPRAARWWRSTPAVPVTGSSAPLARGASCTRRSWSPR</sequence>
<name>A0ABN6X6B5_9MICO</name>
<dbReference type="Proteomes" id="UP001321543">
    <property type="component" value="Chromosome"/>
</dbReference>
<evidence type="ECO:0000256" key="2">
    <source>
        <dbReference type="SAM" id="MobiDB-lite"/>
    </source>
</evidence>
<protein>
    <recommendedName>
        <fullName evidence="3">Luciferase-like domain-containing protein</fullName>
    </recommendedName>
</protein>
<dbReference type="EMBL" id="AP027728">
    <property type="protein sequence ID" value="BDZ40315.1"/>
    <property type="molecule type" value="Genomic_DNA"/>
</dbReference>
<dbReference type="PANTHER" id="PTHR43244">
    <property type="match status" value="1"/>
</dbReference>
<dbReference type="InterPro" id="IPR036661">
    <property type="entry name" value="Luciferase-like_sf"/>
</dbReference>
<keyword evidence="1" id="KW-0560">Oxidoreductase</keyword>
<dbReference type="Pfam" id="PF00296">
    <property type="entry name" value="Bac_luciferase"/>
    <property type="match status" value="1"/>
</dbReference>
<evidence type="ECO:0000259" key="3">
    <source>
        <dbReference type="Pfam" id="PF00296"/>
    </source>
</evidence>
<dbReference type="Gene3D" id="3.20.20.30">
    <property type="entry name" value="Luciferase-like domain"/>
    <property type="match status" value="1"/>
</dbReference>
<gene>
    <name evidence="4" type="ORF">GCM10025863_29290</name>
</gene>
<evidence type="ECO:0000313" key="5">
    <source>
        <dbReference type="Proteomes" id="UP001321543"/>
    </source>
</evidence>
<accession>A0ABN6X6B5</accession>
<dbReference type="InterPro" id="IPR011251">
    <property type="entry name" value="Luciferase-like_dom"/>
</dbReference>
<proteinExistence type="predicted"/>
<feature type="region of interest" description="Disordered" evidence="2">
    <location>
        <begin position="192"/>
        <end position="213"/>
    </location>
</feature>
<evidence type="ECO:0000256" key="1">
    <source>
        <dbReference type="ARBA" id="ARBA00023002"/>
    </source>
</evidence>
<evidence type="ECO:0000313" key="4">
    <source>
        <dbReference type="EMBL" id="BDZ40315.1"/>
    </source>
</evidence>
<keyword evidence="5" id="KW-1185">Reference proteome</keyword>
<dbReference type="InterPro" id="IPR050564">
    <property type="entry name" value="F420-G6PD/mer"/>
</dbReference>
<reference evidence="5" key="1">
    <citation type="journal article" date="2019" name="Int. J. Syst. Evol. Microbiol.">
        <title>The Global Catalogue of Microorganisms (GCM) 10K type strain sequencing project: providing services to taxonomists for standard genome sequencing and annotation.</title>
        <authorList>
            <consortium name="The Broad Institute Genomics Platform"/>
            <consortium name="The Broad Institute Genome Sequencing Center for Infectious Disease"/>
            <person name="Wu L."/>
            <person name="Ma J."/>
        </authorList>
    </citation>
    <scope>NUCLEOTIDE SEQUENCE [LARGE SCALE GENOMIC DNA]</scope>
    <source>
        <strain evidence="5">NBRC 106310</strain>
    </source>
</reference>
<feature type="compositionally biased region" description="Low complexity" evidence="2">
    <location>
        <begin position="151"/>
        <end position="174"/>
    </location>
</feature>
<feature type="region of interest" description="Disordered" evidence="2">
    <location>
        <begin position="150"/>
        <end position="178"/>
    </location>
</feature>
<feature type="domain" description="Luciferase-like" evidence="3">
    <location>
        <begin position="10"/>
        <end position="182"/>
    </location>
</feature>
<dbReference type="PANTHER" id="PTHR43244:SF1">
    <property type="entry name" value="5,10-METHYLENETETRAHYDROMETHANOPTERIN REDUCTASE"/>
    <property type="match status" value="1"/>
</dbReference>
<dbReference type="SUPFAM" id="SSF51679">
    <property type="entry name" value="Bacterial luciferase-like"/>
    <property type="match status" value="1"/>
</dbReference>
<organism evidence="4 5">
    <name type="scientific">Microbacterium suwonense</name>
    <dbReference type="NCBI Taxonomy" id="683047"/>
    <lineage>
        <taxon>Bacteria</taxon>
        <taxon>Bacillati</taxon>
        <taxon>Actinomycetota</taxon>
        <taxon>Actinomycetes</taxon>
        <taxon>Micrococcales</taxon>
        <taxon>Microbacteriaceae</taxon>
        <taxon>Microbacterium</taxon>
    </lineage>
</organism>